<accession>S4NVG9</accession>
<organism evidence="1">
    <name type="scientific">Pararge aegeria</name>
    <name type="common">speckled wood butterfly</name>
    <dbReference type="NCBI Taxonomy" id="116150"/>
    <lineage>
        <taxon>Eukaryota</taxon>
        <taxon>Metazoa</taxon>
        <taxon>Ecdysozoa</taxon>
        <taxon>Arthropoda</taxon>
        <taxon>Hexapoda</taxon>
        <taxon>Insecta</taxon>
        <taxon>Pterygota</taxon>
        <taxon>Neoptera</taxon>
        <taxon>Endopterygota</taxon>
        <taxon>Lepidoptera</taxon>
        <taxon>Glossata</taxon>
        <taxon>Ditrysia</taxon>
        <taxon>Papilionoidea</taxon>
        <taxon>Nymphalidae</taxon>
        <taxon>Satyrinae</taxon>
        <taxon>Satyrini</taxon>
        <taxon>Parargina</taxon>
        <taxon>Pararge</taxon>
    </lineage>
</organism>
<reference evidence="1" key="1">
    <citation type="journal article" date="2013" name="BMC Genomics">
        <title>Unscrambling butterfly oogenesis.</title>
        <authorList>
            <person name="Carter J.M."/>
            <person name="Baker S.C."/>
            <person name="Pink R."/>
            <person name="Carter D.R."/>
            <person name="Collins A."/>
            <person name="Tomlin J."/>
            <person name="Gibbs M."/>
            <person name="Breuker C.J."/>
        </authorList>
    </citation>
    <scope>NUCLEOTIDE SEQUENCE</scope>
    <source>
        <tissue evidence="1">Ovary</tissue>
    </source>
</reference>
<feature type="non-terminal residue" evidence="1">
    <location>
        <position position="1"/>
    </location>
</feature>
<name>S4NVG9_9NEOP</name>
<sequence>DVRKIQEKDTRKFSGNIHQTLEDSVDFNKMSDSMVKMRSRDEKVADTLPIPVLRHSPKLKVNFEEKSSELSEKMQMVEDKWKVPV</sequence>
<dbReference type="EMBL" id="GAIX01014930">
    <property type="protein sequence ID" value="JAA77630.1"/>
    <property type="molecule type" value="Transcribed_RNA"/>
</dbReference>
<reference evidence="1" key="2">
    <citation type="submission" date="2013-05" db="EMBL/GenBank/DDBJ databases">
        <authorList>
            <person name="Carter J.-M."/>
            <person name="Baker S.C."/>
            <person name="Pink R."/>
            <person name="Carter D.R.F."/>
            <person name="Collins A."/>
            <person name="Tomlin J."/>
            <person name="Gibbs M."/>
            <person name="Breuker C.J."/>
        </authorList>
    </citation>
    <scope>NUCLEOTIDE SEQUENCE</scope>
    <source>
        <tissue evidence="1">Ovary</tissue>
    </source>
</reference>
<protein>
    <submittedName>
        <fullName evidence="1">Uncharacterized protein</fullName>
    </submittedName>
</protein>
<proteinExistence type="predicted"/>
<dbReference type="AlphaFoldDB" id="S4NVG9"/>
<feature type="non-terminal residue" evidence="1">
    <location>
        <position position="85"/>
    </location>
</feature>
<evidence type="ECO:0000313" key="1">
    <source>
        <dbReference type="EMBL" id="JAA77630.1"/>
    </source>
</evidence>